<proteinExistence type="predicted"/>
<sequence length="174" mass="19469">MSGLSLGNTSCWNILGHKTVFPSTQWLEERLIPFEVVVQNPGEAIVLYPNTAHYGFNTGWNLAEAVNFGTVSWIPDGINAPKCQCLEGQIHLDMTRFVSAFMPDLLDKFLSKKFIETQRSVSSISFFNESLKKLIEGGNHTTGLESKCVSSANTGRRRIYFILCQIDIECIMSL</sequence>
<dbReference type="InterPro" id="IPR003347">
    <property type="entry name" value="JmjC_dom"/>
</dbReference>
<dbReference type="AlphaFoldDB" id="A0AAE1H4Q0"/>
<dbReference type="SUPFAM" id="SSF51197">
    <property type="entry name" value="Clavaminate synthase-like"/>
    <property type="match status" value="1"/>
</dbReference>
<dbReference type="GO" id="GO:0005634">
    <property type="term" value="C:nucleus"/>
    <property type="evidence" value="ECO:0007669"/>
    <property type="project" value="TreeGrafter"/>
</dbReference>
<organism evidence="2 3">
    <name type="scientific">Frankliniella fusca</name>
    <dbReference type="NCBI Taxonomy" id="407009"/>
    <lineage>
        <taxon>Eukaryota</taxon>
        <taxon>Metazoa</taxon>
        <taxon>Ecdysozoa</taxon>
        <taxon>Arthropoda</taxon>
        <taxon>Hexapoda</taxon>
        <taxon>Insecta</taxon>
        <taxon>Pterygota</taxon>
        <taxon>Neoptera</taxon>
        <taxon>Paraneoptera</taxon>
        <taxon>Thysanoptera</taxon>
        <taxon>Terebrantia</taxon>
        <taxon>Thripoidea</taxon>
        <taxon>Thripidae</taxon>
        <taxon>Frankliniella</taxon>
    </lineage>
</organism>
<dbReference type="GO" id="GO:0032454">
    <property type="term" value="F:histone H3K9 demethylase activity"/>
    <property type="evidence" value="ECO:0007669"/>
    <property type="project" value="TreeGrafter"/>
</dbReference>
<dbReference type="Proteomes" id="UP001219518">
    <property type="component" value="Unassembled WGS sequence"/>
</dbReference>
<reference evidence="2" key="2">
    <citation type="journal article" date="2023" name="BMC Genomics">
        <title>Pest status, molecular evolution, and epigenetic factors derived from the genome assembly of Frankliniella fusca, a thysanopteran phytovirus vector.</title>
        <authorList>
            <person name="Catto M.A."/>
            <person name="Labadie P.E."/>
            <person name="Jacobson A.L."/>
            <person name="Kennedy G.G."/>
            <person name="Srinivasan R."/>
            <person name="Hunt B.G."/>
        </authorList>
    </citation>
    <scope>NUCLEOTIDE SEQUENCE</scope>
    <source>
        <strain evidence="2">PL_HMW_Pooled</strain>
    </source>
</reference>
<dbReference type="GO" id="GO:0051864">
    <property type="term" value="F:histone H3K36 demethylase activity"/>
    <property type="evidence" value="ECO:0007669"/>
    <property type="project" value="TreeGrafter"/>
</dbReference>
<evidence type="ECO:0000259" key="1">
    <source>
        <dbReference type="PROSITE" id="PS51184"/>
    </source>
</evidence>
<gene>
    <name evidence="2" type="ORF">KUF71_023604</name>
</gene>
<feature type="domain" description="JmjC" evidence="1">
    <location>
        <begin position="1"/>
        <end position="85"/>
    </location>
</feature>
<dbReference type="EMBL" id="JAHWGI010000359">
    <property type="protein sequence ID" value="KAK3914191.1"/>
    <property type="molecule type" value="Genomic_DNA"/>
</dbReference>
<dbReference type="GO" id="GO:0000785">
    <property type="term" value="C:chromatin"/>
    <property type="evidence" value="ECO:0007669"/>
    <property type="project" value="TreeGrafter"/>
</dbReference>
<protein>
    <submittedName>
        <fullName evidence="2">Lysine-specific demethylase 4</fullName>
    </submittedName>
</protein>
<evidence type="ECO:0000313" key="3">
    <source>
        <dbReference type="Proteomes" id="UP001219518"/>
    </source>
</evidence>
<accession>A0AAE1H4Q0</accession>
<dbReference type="PROSITE" id="PS51184">
    <property type="entry name" value="JMJC"/>
    <property type="match status" value="1"/>
</dbReference>
<evidence type="ECO:0000313" key="2">
    <source>
        <dbReference type="EMBL" id="KAK3914191.1"/>
    </source>
</evidence>
<dbReference type="PANTHER" id="PTHR10694:SF7">
    <property type="entry name" value="[HISTONE H3]-TRIMETHYL-L-LYSINE(9) DEMETHYLASE"/>
    <property type="match status" value="1"/>
</dbReference>
<dbReference type="Gene3D" id="2.60.120.650">
    <property type="entry name" value="Cupin"/>
    <property type="match status" value="1"/>
</dbReference>
<name>A0AAE1H4Q0_9NEOP</name>
<comment type="caution">
    <text evidence="2">The sequence shown here is derived from an EMBL/GenBank/DDBJ whole genome shotgun (WGS) entry which is preliminary data.</text>
</comment>
<reference evidence="2" key="1">
    <citation type="submission" date="2021-07" db="EMBL/GenBank/DDBJ databases">
        <authorList>
            <person name="Catto M.A."/>
            <person name="Jacobson A."/>
            <person name="Kennedy G."/>
            <person name="Labadie P."/>
            <person name="Hunt B.G."/>
            <person name="Srinivasan R."/>
        </authorList>
    </citation>
    <scope>NUCLEOTIDE SEQUENCE</scope>
    <source>
        <strain evidence="2">PL_HMW_Pooled</strain>
        <tissue evidence="2">Head</tissue>
    </source>
</reference>
<dbReference type="Pfam" id="PF02373">
    <property type="entry name" value="JmjC"/>
    <property type="match status" value="1"/>
</dbReference>
<dbReference type="PANTHER" id="PTHR10694">
    <property type="entry name" value="LYSINE-SPECIFIC DEMETHYLASE"/>
    <property type="match status" value="1"/>
</dbReference>
<keyword evidence="3" id="KW-1185">Reference proteome</keyword>
<dbReference type="GO" id="GO:0010468">
    <property type="term" value="P:regulation of gene expression"/>
    <property type="evidence" value="ECO:0007669"/>
    <property type="project" value="TreeGrafter"/>
</dbReference>